<evidence type="ECO:0000256" key="1">
    <source>
        <dbReference type="SAM" id="Phobius"/>
    </source>
</evidence>
<sequence length="213" mass="23788">MKSLKIISDLLPIPSYTVIFICFFLPFLNIKCSGTDLVSFSGVDLAIGVNMEEKMESSEFAKKLNSDLFGDTELNDLSEDYLSDEDSEESEETTPKEEKEKPSILVLVPLIFCIIGLIVSFLKIKNKGIYQIILSSISLACLVIFALVMKNSPELQSLNSMGGMNSGLGGGPMISVELGTAYFVVCFFFILLLSFYSFDLYWKKNQQELQNME</sequence>
<comment type="caution">
    <text evidence="2">The sequence shown here is derived from an EMBL/GenBank/DDBJ whole genome shotgun (WGS) entry which is preliminary data.</text>
</comment>
<dbReference type="OrthoDB" id="1351166at2"/>
<keyword evidence="1" id="KW-1133">Transmembrane helix</keyword>
<evidence type="ECO:0000313" key="2">
    <source>
        <dbReference type="EMBL" id="PJR05022.1"/>
    </source>
</evidence>
<protein>
    <submittedName>
        <fullName evidence="2">Uncharacterized protein</fullName>
    </submittedName>
</protein>
<keyword evidence="1" id="KW-0472">Membrane</keyword>
<feature type="transmembrane region" description="Helical" evidence="1">
    <location>
        <begin position="181"/>
        <end position="202"/>
    </location>
</feature>
<feature type="transmembrane region" description="Helical" evidence="1">
    <location>
        <begin position="104"/>
        <end position="122"/>
    </location>
</feature>
<keyword evidence="3" id="KW-1185">Reference proteome</keyword>
<name>A0A2M9R838_9FLAO</name>
<feature type="transmembrane region" description="Helical" evidence="1">
    <location>
        <begin position="129"/>
        <end position="149"/>
    </location>
</feature>
<dbReference type="RefSeq" id="WP_100678580.1">
    <property type="nucleotide sequence ID" value="NZ_NIPO01000001.1"/>
</dbReference>
<proteinExistence type="predicted"/>
<keyword evidence="1" id="KW-0812">Transmembrane</keyword>
<organism evidence="2 3">
    <name type="scientific">Avrilella dinanensis</name>
    <dbReference type="NCBI Taxonomy" id="2008672"/>
    <lineage>
        <taxon>Bacteria</taxon>
        <taxon>Pseudomonadati</taxon>
        <taxon>Bacteroidota</taxon>
        <taxon>Flavobacteriia</taxon>
        <taxon>Flavobacteriales</taxon>
        <taxon>Flavobacteriaceae</taxon>
        <taxon>Avrilella</taxon>
    </lineage>
</organism>
<evidence type="ECO:0000313" key="3">
    <source>
        <dbReference type="Proteomes" id="UP000231960"/>
    </source>
</evidence>
<dbReference type="AlphaFoldDB" id="A0A2M9R838"/>
<reference evidence="2 3" key="1">
    <citation type="submission" date="2017-06" db="EMBL/GenBank/DDBJ databases">
        <title>Description of Avrilella dinanensis gen. nov. sp. nov.</title>
        <authorList>
            <person name="Leyer C."/>
            <person name="Sassi M."/>
            <person name="Minet J."/>
            <person name="Kayal S."/>
            <person name="Cattoir V."/>
        </authorList>
    </citation>
    <scope>NUCLEOTIDE SEQUENCE [LARGE SCALE GENOMIC DNA]</scope>
    <source>
        <strain evidence="2 3">UR159</strain>
    </source>
</reference>
<feature type="transmembrane region" description="Helical" evidence="1">
    <location>
        <begin position="7"/>
        <end position="28"/>
    </location>
</feature>
<dbReference type="EMBL" id="NIPO01000001">
    <property type="protein sequence ID" value="PJR05022.1"/>
    <property type="molecule type" value="Genomic_DNA"/>
</dbReference>
<accession>A0A2M9R838</accession>
<dbReference type="Proteomes" id="UP000231960">
    <property type="component" value="Unassembled WGS sequence"/>
</dbReference>
<gene>
    <name evidence="2" type="ORF">CDL10_11035</name>
</gene>